<dbReference type="GO" id="GO:0005524">
    <property type="term" value="F:ATP binding"/>
    <property type="evidence" value="ECO:0007669"/>
    <property type="project" value="UniProtKB-KW"/>
</dbReference>
<protein>
    <submittedName>
        <fullName evidence="9">Peptide ABC transporter ATP-binding protein</fullName>
    </submittedName>
</protein>
<comment type="subcellular location">
    <subcellularLocation>
        <location evidence="1">Cell membrane</location>
        <topology evidence="1">Peripheral membrane protein</topology>
    </subcellularLocation>
</comment>
<dbReference type="CDD" id="cd03257">
    <property type="entry name" value="ABC_NikE_OppD_transporters"/>
    <property type="match status" value="1"/>
</dbReference>
<dbReference type="PROSITE" id="PS00211">
    <property type="entry name" value="ABC_TRANSPORTER_1"/>
    <property type="match status" value="1"/>
</dbReference>
<evidence type="ECO:0000256" key="7">
    <source>
        <dbReference type="ARBA" id="ARBA00023136"/>
    </source>
</evidence>
<evidence type="ECO:0000256" key="6">
    <source>
        <dbReference type="ARBA" id="ARBA00022840"/>
    </source>
</evidence>
<keyword evidence="7" id="KW-0472">Membrane</keyword>
<dbReference type="Pfam" id="PF08352">
    <property type="entry name" value="oligo_HPY"/>
    <property type="match status" value="1"/>
</dbReference>
<evidence type="ECO:0000256" key="3">
    <source>
        <dbReference type="ARBA" id="ARBA00022448"/>
    </source>
</evidence>
<dbReference type="PANTHER" id="PTHR43297:SF2">
    <property type="entry name" value="DIPEPTIDE TRANSPORT ATP-BINDING PROTEIN DPPD"/>
    <property type="match status" value="1"/>
</dbReference>
<evidence type="ECO:0000256" key="5">
    <source>
        <dbReference type="ARBA" id="ARBA00022741"/>
    </source>
</evidence>
<comment type="similarity">
    <text evidence="2">Belongs to the ABC transporter superfamily.</text>
</comment>
<dbReference type="Proteomes" id="UP000216074">
    <property type="component" value="Unassembled WGS sequence"/>
</dbReference>
<keyword evidence="4" id="KW-1003">Cell membrane</keyword>
<comment type="caution">
    <text evidence="9">The sequence shown here is derived from an EMBL/GenBank/DDBJ whole genome shotgun (WGS) entry which is preliminary data.</text>
</comment>
<accession>A0A261G418</accession>
<keyword evidence="5" id="KW-0547">Nucleotide-binding</keyword>
<name>A0A261G418_9BIFI</name>
<dbReference type="Pfam" id="PF00005">
    <property type="entry name" value="ABC_tran"/>
    <property type="match status" value="1"/>
</dbReference>
<dbReference type="InterPro" id="IPR050388">
    <property type="entry name" value="ABC_Ni/Peptide_Import"/>
</dbReference>
<dbReference type="InterPro" id="IPR013563">
    <property type="entry name" value="Oligopep_ABC_C"/>
</dbReference>
<evidence type="ECO:0000313" key="10">
    <source>
        <dbReference type="Proteomes" id="UP000216074"/>
    </source>
</evidence>
<keyword evidence="3" id="KW-0813">Transport</keyword>
<dbReference type="InterPro" id="IPR003439">
    <property type="entry name" value="ABC_transporter-like_ATP-bd"/>
</dbReference>
<organism evidence="9 10">
    <name type="scientific">Bifidobacterium hapali</name>
    <dbReference type="NCBI Taxonomy" id="1630172"/>
    <lineage>
        <taxon>Bacteria</taxon>
        <taxon>Bacillati</taxon>
        <taxon>Actinomycetota</taxon>
        <taxon>Actinomycetes</taxon>
        <taxon>Bifidobacteriales</taxon>
        <taxon>Bifidobacteriaceae</taxon>
        <taxon>Bifidobacterium</taxon>
    </lineage>
</organism>
<feature type="domain" description="ABC transporter" evidence="8">
    <location>
        <begin position="28"/>
        <end position="276"/>
    </location>
</feature>
<dbReference type="GO" id="GO:0016887">
    <property type="term" value="F:ATP hydrolysis activity"/>
    <property type="evidence" value="ECO:0007669"/>
    <property type="project" value="InterPro"/>
</dbReference>
<dbReference type="InterPro" id="IPR027417">
    <property type="entry name" value="P-loop_NTPase"/>
</dbReference>
<dbReference type="NCBIfam" id="TIGR01727">
    <property type="entry name" value="oligo_HPY"/>
    <property type="match status" value="1"/>
</dbReference>
<dbReference type="SUPFAM" id="SSF52540">
    <property type="entry name" value="P-loop containing nucleoside triphosphate hydrolases"/>
    <property type="match status" value="1"/>
</dbReference>
<evidence type="ECO:0000259" key="8">
    <source>
        <dbReference type="PROSITE" id="PS50893"/>
    </source>
</evidence>
<dbReference type="GO" id="GO:0015833">
    <property type="term" value="P:peptide transport"/>
    <property type="evidence" value="ECO:0007669"/>
    <property type="project" value="InterPro"/>
</dbReference>
<evidence type="ECO:0000256" key="2">
    <source>
        <dbReference type="ARBA" id="ARBA00005417"/>
    </source>
</evidence>
<dbReference type="RefSeq" id="WP_094729212.1">
    <property type="nucleotide sequence ID" value="NZ_MWWY01000008.1"/>
</dbReference>
<reference evidence="9 10" key="1">
    <citation type="journal article" date="2017" name="BMC Genomics">
        <title>Comparative genomic and phylogenomic analyses of the Bifidobacteriaceae family.</title>
        <authorList>
            <person name="Lugli G.A."/>
            <person name="Milani C."/>
            <person name="Turroni F."/>
            <person name="Duranti S."/>
            <person name="Mancabelli L."/>
            <person name="Mangifesta M."/>
            <person name="Ferrario C."/>
            <person name="Modesto M."/>
            <person name="Mattarelli P."/>
            <person name="Jiri K."/>
            <person name="van Sinderen D."/>
            <person name="Ventura M."/>
        </authorList>
    </citation>
    <scope>NUCLEOTIDE SEQUENCE [LARGE SCALE GENOMIC DNA]</scope>
    <source>
        <strain evidence="9 10">DSM 100202</strain>
    </source>
</reference>
<dbReference type="PROSITE" id="PS50893">
    <property type="entry name" value="ABC_TRANSPORTER_2"/>
    <property type="match status" value="1"/>
</dbReference>
<dbReference type="GO" id="GO:0005886">
    <property type="term" value="C:plasma membrane"/>
    <property type="evidence" value="ECO:0007669"/>
    <property type="project" value="UniProtKB-SubCell"/>
</dbReference>
<proteinExistence type="inferred from homology"/>
<evidence type="ECO:0000256" key="4">
    <source>
        <dbReference type="ARBA" id="ARBA00022475"/>
    </source>
</evidence>
<evidence type="ECO:0000313" key="9">
    <source>
        <dbReference type="EMBL" id="OZG66159.1"/>
    </source>
</evidence>
<keyword evidence="6 9" id="KW-0067">ATP-binding</keyword>
<dbReference type="PANTHER" id="PTHR43297">
    <property type="entry name" value="OLIGOPEPTIDE TRANSPORT ATP-BINDING PROTEIN APPD"/>
    <property type="match status" value="1"/>
</dbReference>
<dbReference type="OrthoDB" id="3677453at2"/>
<dbReference type="AlphaFoldDB" id="A0A261G418"/>
<keyword evidence="10" id="KW-1185">Reference proteome</keyword>
<evidence type="ECO:0000256" key="1">
    <source>
        <dbReference type="ARBA" id="ARBA00004202"/>
    </source>
</evidence>
<dbReference type="SMART" id="SM00382">
    <property type="entry name" value="AAA"/>
    <property type="match status" value="1"/>
</dbReference>
<sequence>MADVSATGASAATAASVPSAAFAPRISVRDLHVTFRKDGVDVCAVRGVSFDLHAGETLALVGESGSGKSVTCRSLMRLLPRNARIDGDVRFDDRDVLALDRKSLRDLRGNRIAMIFQDPMTSLDPTMIIGRQITETIRLHNRSVSNREAKQQAIRLLEQVGIPDPERRFSQYPHEFSGGQRQRIVIAIALACHPDVLIADEPTTALDVTVQAQILDLFAQIQRESGTAIILVTHDLGVVAKVADRVAVMYAGKIVEYGTADEIFYDPQHPYTWGLLGSTPTLETRGRLHAIPGVPPNLAAVPAGDAFAPRNAYALAVDEQYEPPFFTVSPTHAAATWLLDPRAPRVEPPDEIKKRWAQWNMLRDHVEGAA</sequence>
<dbReference type="InterPro" id="IPR003593">
    <property type="entry name" value="AAA+_ATPase"/>
</dbReference>
<gene>
    <name evidence="9" type="ORF">BHAP_0479</name>
</gene>
<dbReference type="Gene3D" id="3.40.50.300">
    <property type="entry name" value="P-loop containing nucleotide triphosphate hydrolases"/>
    <property type="match status" value="1"/>
</dbReference>
<dbReference type="InterPro" id="IPR017871">
    <property type="entry name" value="ABC_transporter-like_CS"/>
</dbReference>
<dbReference type="EMBL" id="MWWY01000008">
    <property type="protein sequence ID" value="OZG66159.1"/>
    <property type="molecule type" value="Genomic_DNA"/>
</dbReference>
<dbReference type="FunFam" id="3.40.50.300:FF:000016">
    <property type="entry name" value="Oligopeptide ABC transporter ATP-binding component"/>
    <property type="match status" value="1"/>
</dbReference>